<keyword evidence="1" id="KW-0812">Transmembrane</keyword>
<proteinExistence type="predicted"/>
<keyword evidence="1" id="KW-0472">Membrane</keyword>
<feature type="transmembrane region" description="Helical" evidence="1">
    <location>
        <begin position="64"/>
        <end position="85"/>
    </location>
</feature>
<evidence type="ECO:0000256" key="1">
    <source>
        <dbReference type="SAM" id="Phobius"/>
    </source>
</evidence>
<gene>
    <name evidence="2" type="ORF">GCM10007923_57140</name>
</gene>
<reference evidence="3" key="1">
    <citation type="journal article" date="2019" name="Int. J. Syst. Evol. Microbiol.">
        <title>The Global Catalogue of Microorganisms (GCM) 10K type strain sequencing project: providing services to taxonomists for standard genome sequencing and annotation.</title>
        <authorList>
            <consortium name="The Broad Institute Genomics Platform"/>
            <consortium name="The Broad Institute Genome Sequencing Center for Infectious Disease"/>
            <person name="Wu L."/>
            <person name="Ma J."/>
        </authorList>
    </citation>
    <scope>NUCLEOTIDE SEQUENCE [LARGE SCALE GENOMIC DNA]</scope>
    <source>
        <strain evidence="3">NBRC 102122</strain>
    </source>
</reference>
<evidence type="ECO:0000313" key="3">
    <source>
        <dbReference type="Proteomes" id="UP001156702"/>
    </source>
</evidence>
<dbReference type="Proteomes" id="UP001156702">
    <property type="component" value="Unassembled WGS sequence"/>
</dbReference>
<organism evidence="2 3">
    <name type="scientific">Shinella yambaruensis</name>
    <dbReference type="NCBI Taxonomy" id="415996"/>
    <lineage>
        <taxon>Bacteria</taxon>
        <taxon>Pseudomonadati</taxon>
        <taxon>Pseudomonadota</taxon>
        <taxon>Alphaproteobacteria</taxon>
        <taxon>Hyphomicrobiales</taxon>
        <taxon>Rhizobiaceae</taxon>
        <taxon>Shinella</taxon>
    </lineage>
</organism>
<evidence type="ECO:0000313" key="2">
    <source>
        <dbReference type="EMBL" id="GLR54497.1"/>
    </source>
</evidence>
<keyword evidence="3" id="KW-1185">Reference proteome</keyword>
<name>A0ABQ5ZRX2_9HYPH</name>
<sequence length="136" mass="15009">MNIAGSMPSIGFISQTMPASVILQDIVLIIIGMGIGIIMGMPPIIGIMPFIIIGDIIGWPMPPIMAFIIGIMFIAVFIEVSRPAARVSRFNDRMGNKCAKHAQGENSFQESFLQWNERPIRCECKTVRYHGKSSVI</sequence>
<accession>A0ABQ5ZRX2</accession>
<dbReference type="EMBL" id="BSOP01000051">
    <property type="protein sequence ID" value="GLR54497.1"/>
    <property type="molecule type" value="Genomic_DNA"/>
</dbReference>
<protein>
    <submittedName>
        <fullName evidence="2">Uncharacterized protein</fullName>
    </submittedName>
</protein>
<feature type="transmembrane region" description="Helical" evidence="1">
    <location>
        <begin position="26"/>
        <end position="52"/>
    </location>
</feature>
<keyword evidence="1" id="KW-1133">Transmembrane helix</keyword>
<comment type="caution">
    <text evidence="2">The sequence shown here is derived from an EMBL/GenBank/DDBJ whole genome shotgun (WGS) entry which is preliminary data.</text>
</comment>